<organism evidence="1">
    <name type="scientific">marine sediment metagenome</name>
    <dbReference type="NCBI Taxonomy" id="412755"/>
    <lineage>
        <taxon>unclassified sequences</taxon>
        <taxon>metagenomes</taxon>
        <taxon>ecological metagenomes</taxon>
    </lineage>
</organism>
<dbReference type="EMBL" id="LAZR01007926">
    <property type="protein sequence ID" value="KKM82036.1"/>
    <property type="molecule type" value="Genomic_DNA"/>
</dbReference>
<accession>A0A0F9L4B3</accession>
<gene>
    <name evidence="1" type="ORF">LCGC14_1323750</name>
</gene>
<evidence type="ECO:0000313" key="1">
    <source>
        <dbReference type="EMBL" id="KKM82036.1"/>
    </source>
</evidence>
<sequence length="24" mass="2577">MKTIIVAGLTRCGLTLTMQILDKG</sequence>
<comment type="caution">
    <text evidence="1">The sequence shown here is derived from an EMBL/GenBank/DDBJ whole genome shotgun (WGS) entry which is preliminary data.</text>
</comment>
<proteinExistence type="predicted"/>
<feature type="non-terminal residue" evidence="1">
    <location>
        <position position="24"/>
    </location>
</feature>
<reference evidence="1" key="1">
    <citation type="journal article" date="2015" name="Nature">
        <title>Complex archaea that bridge the gap between prokaryotes and eukaryotes.</title>
        <authorList>
            <person name="Spang A."/>
            <person name="Saw J.H."/>
            <person name="Jorgensen S.L."/>
            <person name="Zaremba-Niedzwiedzka K."/>
            <person name="Martijn J."/>
            <person name="Lind A.E."/>
            <person name="van Eijk R."/>
            <person name="Schleper C."/>
            <person name="Guy L."/>
            <person name="Ettema T.J."/>
        </authorList>
    </citation>
    <scope>NUCLEOTIDE SEQUENCE</scope>
</reference>
<dbReference type="AlphaFoldDB" id="A0A0F9L4B3"/>
<name>A0A0F9L4B3_9ZZZZ</name>
<protein>
    <submittedName>
        <fullName evidence="1">Uncharacterized protein</fullName>
    </submittedName>
</protein>